<dbReference type="EMBL" id="JAADJZ010000001">
    <property type="protein sequence ID" value="KAF2878220.1"/>
    <property type="molecule type" value="Genomic_DNA"/>
</dbReference>
<sequence>MFEESVSFGVFRMFFIVTVSILSVELKIATQLPIAIAIRNLYFHPLSRYPGPSTWCAFRFRYCYTLWKGDLVQDLHRIHLQYGPFVRVAPNEISVAHPDGWDDIHRRRPGHLSFPKNPIWWGELPDRTPSIVSAATPEDHKRMRDLLSHCFTPKALKAQESTINLHINKMIEELRKRCLQGQNSKSAVVNIVEWFCFVTFDITGDLGFAESFHCLESNSMHPWVEELFSYGRVGALVAAMRHYAVLFKIFMQCIPKSVLDASLANFNWGVQKTHQRLNLEVQREDWIKYILHNSNEETGDSLSIGELENNMNVLIFAGSDTCSTVLSGTTNHLIKSPHALLKLTNEIRTTYSSMAEMTFESLQRLSYLNAVIEEGLRMCPPNPSGLQHIVPVGGDTVLGHWLPAGTHVGVHQQSLYRSPHYFHEANTFHPERWLSSAKSLPGSPFRDDKLEAVQSFSTGTWGCIGKGLALAELRSVMARLVWNFDMSVAPGGRDVDWLSQKSYAMLERQPLDVQLVLERSETL</sequence>
<keyword evidence="4 5" id="KW-0408">Iron</keyword>
<reference evidence="6 7" key="1">
    <citation type="submission" date="2020-01" db="EMBL/GenBank/DDBJ databases">
        <authorList>
            <consortium name="DOE Joint Genome Institute"/>
            <person name="Haridas S."/>
            <person name="Albert R."/>
            <person name="Binder M."/>
            <person name="Bloem J."/>
            <person name="Labutti K."/>
            <person name="Salamov A."/>
            <person name="Andreopoulos B."/>
            <person name="Baker S.E."/>
            <person name="Barry K."/>
            <person name="Bills G."/>
            <person name="Bluhm B.H."/>
            <person name="Cannon C."/>
            <person name="Castanera R."/>
            <person name="Culley D.E."/>
            <person name="Daum C."/>
            <person name="Ezra D."/>
            <person name="Gonzalez J.B."/>
            <person name="Henrissat B."/>
            <person name="Kuo A."/>
            <person name="Liang C."/>
            <person name="Lipzen A."/>
            <person name="Lutzoni F."/>
            <person name="Magnuson J."/>
            <person name="Mondo S."/>
            <person name="Nolan M."/>
            <person name="Ohm R."/>
            <person name="Pangilinan J."/>
            <person name="Park H.-J.H."/>
            <person name="Ramirez L."/>
            <person name="Alfaro M."/>
            <person name="Sun H."/>
            <person name="Tritt A."/>
            <person name="Yoshinaga Y."/>
            <person name="Zwiers L.-H.L."/>
            <person name="Turgeon B.G."/>
            <person name="Goodwin S.B."/>
            <person name="Spatafora J.W."/>
            <person name="Crous P.W."/>
            <person name="Grigoriev I.V."/>
        </authorList>
    </citation>
    <scope>NUCLEOTIDE SEQUENCE [LARGE SCALE GENOMIC DNA]</scope>
    <source>
        <strain evidence="6 7">CBS 611.86</strain>
    </source>
</reference>
<evidence type="ECO:0000256" key="4">
    <source>
        <dbReference type="ARBA" id="ARBA00023004"/>
    </source>
</evidence>
<dbReference type="GO" id="GO:0016705">
    <property type="term" value="F:oxidoreductase activity, acting on paired donors, with incorporation or reduction of molecular oxygen"/>
    <property type="evidence" value="ECO:0007669"/>
    <property type="project" value="InterPro"/>
</dbReference>
<keyword evidence="7" id="KW-1185">Reference proteome</keyword>
<evidence type="ECO:0000256" key="5">
    <source>
        <dbReference type="PIRSR" id="PIRSR602403-1"/>
    </source>
</evidence>
<dbReference type="CDD" id="cd11058">
    <property type="entry name" value="CYP60B-like"/>
    <property type="match status" value="1"/>
</dbReference>
<dbReference type="SUPFAM" id="SSF48264">
    <property type="entry name" value="Cytochrome P450"/>
    <property type="match status" value="1"/>
</dbReference>
<dbReference type="Proteomes" id="UP000481861">
    <property type="component" value="Unassembled WGS sequence"/>
</dbReference>
<gene>
    <name evidence="6" type="ORF">BDV95DRAFT_624755</name>
</gene>
<comment type="caution">
    <text evidence="6">The sequence shown here is derived from an EMBL/GenBank/DDBJ whole genome shotgun (WGS) entry which is preliminary data.</text>
</comment>
<dbReference type="Gene3D" id="1.10.630.10">
    <property type="entry name" value="Cytochrome P450"/>
    <property type="match status" value="1"/>
</dbReference>
<comment type="similarity">
    <text evidence="2">Belongs to the cytochrome P450 family.</text>
</comment>
<dbReference type="OrthoDB" id="1470350at2759"/>
<accession>A0A7C8ME08</accession>
<dbReference type="AlphaFoldDB" id="A0A7C8ME08"/>
<protein>
    <submittedName>
        <fullName evidence="6">Cytochrome P450</fullName>
    </submittedName>
</protein>
<evidence type="ECO:0000313" key="7">
    <source>
        <dbReference type="Proteomes" id="UP000481861"/>
    </source>
</evidence>
<keyword evidence="5" id="KW-0349">Heme</keyword>
<evidence type="ECO:0000313" key="6">
    <source>
        <dbReference type="EMBL" id="KAF2878220.1"/>
    </source>
</evidence>
<dbReference type="InterPro" id="IPR001128">
    <property type="entry name" value="Cyt_P450"/>
</dbReference>
<organism evidence="6 7">
    <name type="scientific">Massariosphaeria phaeospora</name>
    <dbReference type="NCBI Taxonomy" id="100035"/>
    <lineage>
        <taxon>Eukaryota</taxon>
        <taxon>Fungi</taxon>
        <taxon>Dikarya</taxon>
        <taxon>Ascomycota</taxon>
        <taxon>Pezizomycotina</taxon>
        <taxon>Dothideomycetes</taxon>
        <taxon>Pleosporomycetidae</taxon>
        <taxon>Pleosporales</taxon>
        <taxon>Pleosporales incertae sedis</taxon>
        <taxon>Massariosphaeria</taxon>
    </lineage>
</organism>
<dbReference type="InterPro" id="IPR036396">
    <property type="entry name" value="Cyt_P450_sf"/>
</dbReference>
<dbReference type="Pfam" id="PF00067">
    <property type="entry name" value="p450"/>
    <property type="match status" value="1"/>
</dbReference>
<dbReference type="PRINTS" id="PR00385">
    <property type="entry name" value="P450"/>
</dbReference>
<comment type="cofactor">
    <cofactor evidence="1 5">
        <name>heme</name>
        <dbReference type="ChEBI" id="CHEBI:30413"/>
    </cofactor>
</comment>
<dbReference type="InterPro" id="IPR002403">
    <property type="entry name" value="Cyt_P450_E_grp-IV"/>
</dbReference>
<evidence type="ECO:0000256" key="1">
    <source>
        <dbReference type="ARBA" id="ARBA00001971"/>
    </source>
</evidence>
<dbReference type="PANTHER" id="PTHR24305">
    <property type="entry name" value="CYTOCHROME P450"/>
    <property type="match status" value="1"/>
</dbReference>
<dbReference type="PRINTS" id="PR00465">
    <property type="entry name" value="EP450IV"/>
</dbReference>
<feature type="binding site" description="axial binding residue" evidence="5">
    <location>
        <position position="463"/>
    </location>
    <ligand>
        <name>heme</name>
        <dbReference type="ChEBI" id="CHEBI:30413"/>
    </ligand>
    <ligandPart>
        <name>Fe</name>
        <dbReference type="ChEBI" id="CHEBI:18248"/>
    </ligandPart>
</feature>
<dbReference type="GO" id="GO:0005506">
    <property type="term" value="F:iron ion binding"/>
    <property type="evidence" value="ECO:0007669"/>
    <property type="project" value="InterPro"/>
</dbReference>
<evidence type="ECO:0000256" key="2">
    <source>
        <dbReference type="ARBA" id="ARBA00010617"/>
    </source>
</evidence>
<name>A0A7C8ME08_9PLEO</name>
<evidence type="ECO:0000256" key="3">
    <source>
        <dbReference type="ARBA" id="ARBA00022723"/>
    </source>
</evidence>
<dbReference type="InterPro" id="IPR050121">
    <property type="entry name" value="Cytochrome_P450_monoxygenase"/>
</dbReference>
<proteinExistence type="inferred from homology"/>
<dbReference type="PANTHER" id="PTHR24305:SF199">
    <property type="entry name" value="P450, PUTATIVE (EUROFUNG)-RELATED"/>
    <property type="match status" value="1"/>
</dbReference>
<dbReference type="GO" id="GO:0020037">
    <property type="term" value="F:heme binding"/>
    <property type="evidence" value="ECO:0007669"/>
    <property type="project" value="InterPro"/>
</dbReference>
<dbReference type="GO" id="GO:0004497">
    <property type="term" value="F:monooxygenase activity"/>
    <property type="evidence" value="ECO:0007669"/>
    <property type="project" value="InterPro"/>
</dbReference>
<keyword evidence="3 5" id="KW-0479">Metal-binding</keyword>